<evidence type="ECO:0000256" key="2">
    <source>
        <dbReference type="ARBA" id="ARBA00022723"/>
    </source>
</evidence>
<dbReference type="Proteomes" id="UP000887566">
    <property type="component" value="Unplaced"/>
</dbReference>
<dbReference type="GO" id="GO:0005634">
    <property type="term" value="C:nucleus"/>
    <property type="evidence" value="ECO:0007669"/>
    <property type="project" value="UniProtKB-SubCell"/>
</dbReference>
<keyword evidence="6" id="KW-0238">DNA-binding</keyword>
<feature type="domain" description="C2H2-type" evidence="9">
    <location>
        <begin position="377"/>
        <end position="399"/>
    </location>
</feature>
<evidence type="ECO:0000256" key="7">
    <source>
        <dbReference type="ARBA" id="ARBA00023242"/>
    </source>
</evidence>
<evidence type="ECO:0000313" key="10">
    <source>
        <dbReference type="Proteomes" id="UP000887566"/>
    </source>
</evidence>
<keyword evidence="7" id="KW-0539">Nucleus</keyword>
<organism evidence="10 11">
    <name type="scientific">Plectus sambesii</name>
    <dbReference type="NCBI Taxonomy" id="2011161"/>
    <lineage>
        <taxon>Eukaryota</taxon>
        <taxon>Metazoa</taxon>
        <taxon>Ecdysozoa</taxon>
        <taxon>Nematoda</taxon>
        <taxon>Chromadorea</taxon>
        <taxon>Plectida</taxon>
        <taxon>Plectina</taxon>
        <taxon>Plectoidea</taxon>
        <taxon>Plectidae</taxon>
        <taxon>Plectus</taxon>
    </lineage>
</organism>
<keyword evidence="10" id="KW-1185">Reference proteome</keyword>
<feature type="region of interest" description="Disordered" evidence="8">
    <location>
        <begin position="169"/>
        <end position="222"/>
    </location>
</feature>
<feature type="domain" description="C2H2-type" evidence="9">
    <location>
        <begin position="227"/>
        <end position="251"/>
    </location>
</feature>
<feature type="compositionally biased region" description="Polar residues" evidence="8">
    <location>
        <begin position="206"/>
        <end position="222"/>
    </location>
</feature>
<protein>
    <submittedName>
        <fullName evidence="11">C2H2-type domain-containing protein</fullName>
    </submittedName>
</protein>
<keyword evidence="2" id="KW-0479">Metal-binding</keyword>
<comment type="subcellular location">
    <subcellularLocation>
        <location evidence="1">Nucleus</location>
    </subcellularLocation>
</comment>
<dbReference type="InterPro" id="IPR036236">
    <property type="entry name" value="Znf_C2H2_sf"/>
</dbReference>
<evidence type="ECO:0000259" key="9">
    <source>
        <dbReference type="SMART" id="SM00355"/>
    </source>
</evidence>
<dbReference type="SMART" id="SM00355">
    <property type="entry name" value="ZnF_C2H2"/>
    <property type="match status" value="4"/>
</dbReference>
<feature type="domain" description="C2H2-type" evidence="9">
    <location>
        <begin position="406"/>
        <end position="429"/>
    </location>
</feature>
<evidence type="ECO:0000256" key="3">
    <source>
        <dbReference type="ARBA" id="ARBA00022737"/>
    </source>
</evidence>
<dbReference type="InterPro" id="IPR013087">
    <property type="entry name" value="Znf_C2H2_type"/>
</dbReference>
<evidence type="ECO:0000256" key="5">
    <source>
        <dbReference type="ARBA" id="ARBA00022833"/>
    </source>
</evidence>
<dbReference type="PANTHER" id="PTHR24392:SF56">
    <property type="entry name" value="ZINC FINGER PROTEIN 510"/>
    <property type="match status" value="1"/>
</dbReference>
<proteinExistence type="predicted"/>
<dbReference type="GO" id="GO:0008270">
    <property type="term" value="F:zinc ion binding"/>
    <property type="evidence" value="ECO:0007669"/>
    <property type="project" value="UniProtKB-KW"/>
</dbReference>
<sequence>MNVHPKFAIVRLRPQDDVFTLFRLLIQHGYPEVSFVNGLREEAFLPRTSLLPSGERITPPPVDAAQSPAAVNAAGANGRPSGEHKGAAMTKDGGGIAMPSTVPTTVSAPLASLGLLGATGSFMSPLSGLPMTSEAQSSFAALANPSMFSSLTGVPTDLSGLLSAPLQLNGGGSNGNGSHSNGLSSMLQQPPSSQSPHNGSPSSTSTANTQLRQRGSRAQTDDPSVYAHCRLCQNKIMASRLSNLTNHVRRHASLKQFQCNYCDYTHNEMAKVRLHMLHNHKDKDSQPIDNLSPEMQAQWDFLMEQCFPQYNKDFFTKETGAHPAVVSSAMRISQVNIPTVTPSLSDLQRHYLKPTTQKVVAKTLSNSSEQLDEAHGLTCIECGELVSEQLLEHHLRHSHAADCIPYVCDECGYENSDQWKVRLHISLKHAEKAADIAVTAQNTANNYAAFISKFFPDYEHD</sequence>
<evidence type="ECO:0000256" key="8">
    <source>
        <dbReference type="SAM" id="MobiDB-lite"/>
    </source>
</evidence>
<accession>A0A914WPD5</accession>
<dbReference type="WBParaSite" id="PSAMB.scaffold4916size13157.g25480.t1">
    <property type="protein sequence ID" value="PSAMB.scaffold4916size13157.g25480.t1"/>
    <property type="gene ID" value="PSAMB.scaffold4916size13157.g25480"/>
</dbReference>
<feature type="compositionally biased region" description="Low complexity" evidence="8">
    <location>
        <begin position="176"/>
        <end position="205"/>
    </location>
</feature>
<dbReference type="AlphaFoldDB" id="A0A914WPD5"/>
<keyword evidence="5" id="KW-0862">Zinc</keyword>
<evidence type="ECO:0000256" key="1">
    <source>
        <dbReference type="ARBA" id="ARBA00004123"/>
    </source>
</evidence>
<dbReference type="GO" id="GO:0003677">
    <property type="term" value="F:DNA binding"/>
    <property type="evidence" value="ECO:0007669"/>
    <property type="project" value="UniProtKB-KW"/>
</dbReference>
<evidence type="ECO:0000313" key="11">
    <source>
        <dbReference type="WBParaSite" id="PSAMB.scaffold4916size13157.g25480.t1"/>
    </source>
</evidence>
<evidence type="ECO:0000256" key="4">
    <source>
        <dbReference type="ARBA" id="ARBA00022771"/>
    </source>
</evidence>
<feature type="domain" description="C2H2-type" evidence="9">
    <location>
        <begin position="257"/>
        <end position="280"/>
    </location>
</feature>
<keyword evidence="3" id="KW-0677">Repeat</keyword>
<dbReference type="Gene3D" id="3.30.160.60">
    <property type="entry name" value="Classic Zinc Finger"/>
    <property type="match status" value="2"/>
</dbReference>
<reference evidence="11" key="1">
    <citation type="submission" date="2022-11" db="UniProtKB">
        <authorList>
            <consortium name="WormBaseParasite"/>
        </authorList>
    </citation>
    <scope>IDENTIFICATION</scope>
</reference>
<keyword evidence="4" id="KW-0863">Zinc-finger</keyword>
<name>A0A914WPD5_9BILA</name>
<dbReference type="SUPFAM" id="SSF57667">
    <property type="entry name" value="beta-beta-alpha zinc fingers"/>
    <property type="match status" value="1"/>
</dbReference>
<evidence type="ECO:0000256" key="6">
    <source>
        <dbReference type="ARBA" id="ARBA00023125"/>
    </source>
</evidence>
<dbReference type="PANTHER" id="PTHR24392">
    <property type="entry name" value="ZINC FINGER PROTEIN"/>
    <property type="match status" value="1"/>
</dbReference>